<evidence type="ECO:0000313" key="11">
    <source>
        <dbReference type="Proteomes" id="UP000014254"/>
    </source>
</evidence>
<organism evidence="10 11">
    <name type="scientific">Mucor circinelloides f. circinelloides (strain 1006PhL)</name>
    <name type="common">Mucormycosis agent</name>
    <name type="synonym">Calyptromyces circinelloides</name>
    <dbReference type="NCBI Taxonomy" id="1220926"/>
    <lineage>
        <taxon>Eukaryota</taxon>
        <taxon>Fungi</taxon>
        <taxon>Fungi incertae sedis</taxon>
        <taxon>Mucoromycota</taxon>
        <taxon>Mucoromycotina</taxon>
        <taxon>Mucoromycetes</taxon>
        <taxon>Mucorales</taxon>
        <taxon>Mucorineae</taxon>
        <taxon>Mucoraceae</taxon>
        <taxon>Mucor</taxon>
    </lineage>
</organism>
<dbReference type="EC" id="2.7.11.1" evidence="2"/>
<keyword evidence="6 7" id="KW-0067">ATP-binding</keyword>
<dbReference type="InterPro" id="IPR011009">
    <property type="entry name" value="Kinase-like_dom_sf"/>
</dbReference>
<gene>
    <name evidence="10" type="ORF">HMPREF1544_10283</name>
</gene>
<keyword evidence="4 7" id="KW-0547">Nucleotide-binding</keyword>
<keyword evidence="11" id="KW-1185">Reference proteome</keyword>
<evidence type="ECO:0000313" key="10">
    <source>
        <dbReference type="EMBL" id="EPB82975.1"/>
    </source>
</evidence>
<evidence type="ECO:0000256" key="8">
    <source>
        <dbReference type="SAM" id="MobiDB-lite"/>
    </source>
</evidence>
<dbReference type="PANTHER" id="PTHR43671">
    <property type="entry name" value="SERINE/THREONINE-PROTEIN KINASE NEK"/>
    <property type="match status" value="1"/>
</dbReference>
<dbReference type="VEuPathDB" id="FungiDB:HMPREF1544_10283"/>
<name>S2JT63_MUCC1</name>
<dbReference type="PROSITE" id="PS00107">
    <property type="entry name" value="PROTEIN_KINASE_ATP"/>
    <property type="match status" value="1"/>
</dbReference>
<evidence type="ECO:0000256" key="6">
    <source>
        <dbReference type="ARBA" id="ARBA00022840"/>
    </source>
</evidence>
<dbReference type="SUPFAM" id="SSF56112">
    <property type="entry name" value="Protein kinase-like (PK-like)"/>
    <property type="match status" value="1"/>
</dbReference>
<protein>
    <recommendedName>
        <fullName evidence="2">non-specific serine/threonine protein kinase</fullName>
        <ecNumber evidence="2">2.7.11.1</ecNumber>
    </recommendedName>
</protein>
<evidence type="ECO:0000256" key="7">
    <source>
        <dbReference type="PROSITE-ProRule" id="PRU10141"/>
    </source>
</evidence>
<dbReference type="Gene3D" id="1.10.510.10">
    <property type="entry name" value="Transferase(Phosphotransferase) domain 1"/>
    <property type="match status" value="1"/>
</dbReference>
<dbReference type="GO" id="GO:0005524">
    <property type="term" value="F:ATP binding"/>
    <property type="evidence" value="ECO:0007669"/>
    <property type="project" value="UniProtKB-UniRule"/>
</dbReference>
<accession>S2JT63</accession>
<evidence type="ECO:0000256" key="4">
    <source>
        <dbReference type="ARBA" id="ARBA00022741"/>
    </source>
</evidence>
<reference evidence="11" key="1">
    <citation type="submission" date="2013-05" db="EMBL/GenBank/DDBJ databases">
        <title>The Genome sequence of Mucor circinelloides f. circinelloides 1006PhL.</title>
        <authorList>
            <consortium name="The Broad Institute Genomics Platform"/>
            <person name="Cuomo C."/>
            <person name="Earl A."/>
            <person name="Findley K."/>
            <person name="Lee S.C."/>
            <person name="Walker B."/>
            <person name="Young S."/>
            <person name="Zeng Q."/>
            <person name="Gargeya S."/>
            <person name="Fitzgerald M."/>
            <person name="Haas B."/>
            <person name="Abouelleil A."/>
            <person name="Allen A.W."/>
            <person name="Alvarado L."/>
            <person name="Arachchi H.M."/>
            <person name="Berlin A.M."/>
            <person name="Chapman S.B."/>
            <person name="Gainer-Dewar J."/>
            <person name="Goldberg J."/>
            <person name="Griggs A."/>
            <person name="Gujja S."/>
            <person name="Hansen M."/>
            <person name="Howarth C."/>
            <person name="Imamovic A."/>
            <person name="Ireland A."/>
            <person name="Larimer J."/>
            <person name="McCowan C."/>
            <person name="Murphy C."/>
            <person name="Pearson M."/>
            <person name="Poon T.W."/>
            <person name="Priest M."/>
            <person name="Roberts A."/>
            <person name="Saif S."/>
            <person name="Shea T."/>
            <person name="Sisk P."/>
            <person name="Sykes S."/>
            <person name="Wortman J."/>
            <person name="Nusbaum C."/>
            <person name="Birren B."/>
        </authorList>
    </citation>
    <scope>NUCLEOTIDE SEQUENCE [LARGE SCALE GENOMIC DNA]</scope>
    <source>
        <strain evidence="11">1006PhL</strain>
    </source>
</reference>
<dbReference type="STRING" id="1220926.S2JT63"/>
<comment type="similarity">
    <text evidence="1">Belongs to the protein kinase superfamily. NEK Ser/Thr protein kinase family. NIMA subfamily.</text>
</comment>
<evidence type="ECO:0000259" key="9">
    <source>
        <dbReference type="PROSITE" id="PS50011"/>
    </source>
</evidence>
<evidence type="ECO:0000256" key="1">
    <source>
        <dbReference type="ARBA" id="ARBA00010886"/>
    </source>
</evidence>
<sequence length="828" mass="94824">MNILRALFLNNSNKDDANLSKTTTDQSIEFMSKFNLRILCWELRINYHKNQQTASALPAPIQKWLKQQQQQYPRADWMMDRVEKSILDEIKDTPSIKQLVRKAADQKNKKPAKGQTKVSAAAESIDRRFELPSVPACPARNSFPLGYNQKNPFYNFDNTPFDKQKILMQLGVVDDAASVYGSSFEEEIYTPSNGFSGSPRDCNDVIIKQEEEDGDVPVAQNCATRLIAPLALVGAPVVADTAGGADAIANPLPHDMVIYPANAQYNAADHYPAHFINNNDNIWQPFNGFPAGQPRHQYVPVIKPAYVHHQQQQKPAYYPTGEGFQIVGAHPHPHFNQPPTPPYCQQRYQQQQHFDNRLANRQYQYRQAPYHYPPVASSNPFAAGATPQYQETEQKMRLRYQKYYNNYYQRHYEAKLQEYQRQYQQPQLPGPQPAQLLVQQQHQEKEQEETANSSIEDININAAELGNLTIHKIERIHPCWHTKYIAEFSDFCNAIMSHLSGKFVLGQSSQYLECVNTVGNGVNGDIHVVKYFKEPLTGKKPIQYVMKRAKFANYLECQRTKIIGKKMALHLGAEEEVFGLSLDHPNLMKLFQVFIDPTGLDLEIIMPRMSASLSRMSAVLRQEDAFPYHENTAWYIMHEFLQGLAYLHKKGRFHGDIKPANVLVNRDGEIKLTDFGLCGRVDEVCYSLRGTPFYLAPEVAATEYDNTACYGVKSDMYSTGILMYELLMGDPASEGCPFDSEGLSSEEGWKWQASRNPVITRKDVTRQYKELLAWLLDRDPESRPSPSVLLNDSEYFRFFAREHNRQAMQREFSNLVRIYSSFDVMNKV</sequence>
<dbReference type="Proteomes" id="UP000014254">
    <property type="component" value="Unassembled WGS sequence"/>
</dbReference>
<dbReference type="EMBL" id="KE124090">
    <property type="protein sequence ID" value="EPB82975.1"/>
    <property type="molecule type" value="Genomic_DNA"/>
</dbReference>
<dbReference type="PROSITE" id="PS50011">
    <property type="entry name" value="PROTEIN_KINASE_DOM"/>
    <property type="match status" value="1"/>
</dbReference>
<evidence type="ECO:0000256" key="2">
    <source>
        <dbReference type="ARBA" id="ARBA00012513"/>
    </source>
</evidence>
<dbReference type="GO" id="GO:0004674">
    <property type="term" value="F:protein serine/threonine kinase activity"/>
    <property type="evidence" value="ECO:0007669"/>
    <property type="project" value="UniProtKB-KW"/>
</dbReference>
<dbReference type="InterPro" id="IPR050660">
    <property type="entry name" value="NEK_Ser/Thr_kinase"/>
</dbReference>
<evidence type="ECO:0000256" key="5">
    <source>
        <dbReference type="ARBA" id="ARBA00022777"/>
    </source>
</evidence>
<dbReference type="Pfam" id="PF00069">
    <property type="entry name" value="Pkinase"/>
    <property type="match status" value="1"/>
</dbReference>
<dbReference type="AlphaFoldDB" id="S2JT63"/>
<dbReference type="SMART" id="SM00220">
    <property type="entry name" value="S_TKc"/>
    <property type="match status" value="1"/>
</dbReference>
<dbReference type="PANTHER" id="PTHR43671:SF13">
    <property type="entry name" value="SERINE_THREONINE-PROTEIN KINASE NEK2"/>
    <property type="match status" value="1"/>
</dbReference>
<feature type="domain" description="Protein kinase" evidence="9">
    <location>
        <begin position="512"/>
        <end position="796"/>
    </location>
</feature>
<dbReference type="InterPro" id="IPR000719">
    <property type="entry name" value="Prot_kinase_dom"/>
</dbReference>
<feature type="region of interest" description="Disordered" evidence="8">
    <location>
        <begin position="436"/>
        <end position="455"/>
    </location>
</feature>
<keyword evidence="3" id="KW-0808">Transferase</keyword>
<dbReference type="OrthoDB" id="1668230at2759"/>
<keyword evidence="10" id="KW-0723">Serine/threonine-protein kinase</keyword>
<keyword evidence="5 10" id="KW-0418">Kinase</keyword>
<evidence type="ECO:0000256" key="3">
    <source>
        <dbReference type="ARBA" id="ARBA00022679"/>
    </source>
</evidence>
<proteinExistence type="inferred from homology"/>
<feature type="binding site" evidence="7">
    <location>
        <position position="547"/>
    </location>
    <ligand>
        <name>ATP</name>
        <dbReference type="ChEBI" id="CHEBI:30616"/>
    </ligand>
</feature>
<dbReference type="InterPro" id="IPR017441">
    <property type="entry name" value="Protein_kinase_ATP_BS"/>
</dbReference>
<dbReference type="eggNOG" id="KOG0578">
    <property type="taxonomic scope" value="Eukaryota"/>
</dbReference>
<dbReference type="InParanoid" id="S2JT63"/>